<reference evidence="2" key="1">
    <citation type="journal article" date="2019" name="Int. J. Syst. Evol. Microbiol.">
        <title>The Global Catalogue of Microorganisms (GCM) 10K type strain sequencing project: providing services to taxonomists for standard genome sequencing and annotation.</title>
        <authorList>
            <consortium name="The Broad Institute Genomics Platform"/>
            <consortium name="The Broad Institute Genome Sequencing Center for Infectious Disease"/>
            <person name="Wu L."/>
            <person name="Ma J."/>
        </authorList>
    </citation>
    <scope>NUCLEOTIDE SEQUENCE [LARGE SCALE GENOMIC DNA]</scope>
    <source>
        <strain evidence="2">JCM 15974</strain>
    </source>
</reference>
<accession>A0ABP3UAS9</accession>
<organism evidence="1 2">
    <name type="scientific">Aquimarina litoralis</name>
    <dbReference type="NCBI Taxonomy" id="584605"/>
    <lineage>
        <taxon>Bacteria</taxon>
        <taxon>Pseudomonadati</taxon>
        <taxon>Bacteroidota</taxon>
        <taxon>Flavobacteriia</taxon>
        <taxon>Flavobacteriales</taxon>
        <taxon>Flavobacteriaceae</taxon>
        <taxon>Aquimarina</taxon>
    </lineage>
</organism>
<gene>
    <name evidence="1" type="ORF">GCM10009430_38330</name>
</gene>
<evidence type="ECO:0000313" key="2">
    <source>
        <dbReference type="Proteomes" id="UP001501758"/>
    </source>
</evidence>
<dbReference type="Proteomes" id="UP001501758">
    <property type="component" value="Unassembled WGS sequence"/>
</dbReference>
<comment type="caution">
    <text evidence="1">The sequence shown here is derived from an EMBL/GenBank/DDBJ whole genome shotgun (WGS) entry which is preliminary data.</text>
</comment>
<protein>
    <submittedName>
        <fullName evidence="1">Uncharacterized protein</fullName>
    </submittedName>
</protein>
<keyword evidence="2" id="KW-1185">Reference proteome</keyword>
<evidence type="ECO:0000313" key="1">
    <source>
        <dbReference type="EMBL" id="GAA0728847.1"/>
    </source>
</evidence>
<name>A0ABP3UAS9_9FLAO</name>
<dbReference type="EMBL" id="BAAAGE010000004">
    <property type="protein sequence ID" value="GAA0728847.1"/>
    <property type="molecule type" value="Genomic_DNA"/>
</dbReference>
<sequence length="78" mass="9490">MYLSTELLNAYIELYPNILYIDQNDVKRKILLHLMNYSKTEVVSNVRRENFLYPNLLTSINYNSFIKERKVYLKRIKN</sequence>
<proteinExistence type="predicted"/>